<evidence type="ECO:0000256" key="1">
    <source>
        <dbReference type="SAM" id="SignalP"/>
    </source>
</evidence>
<keyword evidence="1" id="KW-0732">Signal</keyword>
<name>A0A2N9W3G9_9HYPH</name>
<keyword evidence="3" id="KW-1185">Reference proteome</keyword>
<proteinExistence type="predicted"/>
<evidence type="ECO:0000313" key="2">
    <source>
        <dbReference type="EMBL" id="PIO46287.1"/>
    </source>
</evidence>
<reference evidence="2 3" key="1">
    <citation type="journal article" date="2017" name="Int J Environ Stud">
        <title>Does the Miocene-Pliocene relict legume Oxytropis triphylla form nitrogen-fixing nodules with a combination of bacterial strains?</title>
        <authorList>
            <person name="Safronova V."/>
            <person name="Belimov A."/>
            <person name="Sazanova A."/>
            <person name="Kuznetsova I."/>
            <person name="Popova J."/>
            <person name="Andronov E."/>
            <person name="Verkhozina A."/>
            <person name="Tikhonovich I."/>
        </authorList>
    </citation>
    <scope>NUCLEOTIDE SEQUENCE [LARGE SCALE GENOMIC DNA]</scope>
    <source>
        <strain evidence="2 3">Tri-38</strain>
    </source>
</reference>
<evidence type="ECO:0008006" key="4">
    <source>
        <dbReference type="Google" id="ProtNLM"/>
    </source>
</evidence>
<dbReference type="Pfam" id="PF11684">
    <property type="entry name" value="DUF3280"/>
    <property type="match status" value="1"/>
</dbReference>
<dbReference type="InterPro" id="IPR021698">
    <property type="entry name" value="DUF3280"/>
</dbReference>
<protein>
    <recommendedName>
        <fullName evidence="4">DUF2380 domain-containing protein</fullName>
    </recommendedName>
</protein>
<accession>A0A2N9W3G9</accession>
<dbReference type="RefSeq" id="WP_099999557.1">
    <property type="nucleotide sequence ID" value="NZ_CP017940.1"/>
</dbReference>
<feature type="chain" id="PRO_5014912612" description="DUF2380 domain-containing protein" evidence="1">
    <location>
        <begin position="24"/>
        <end position="170"/>
    </location>
</feature>
<dbReference type="OrthoDB" id="8442682at2"/>
<evidence type="ECO:0000313" key="3">
    <source>
        <dbReference type="Proteomes" id="UP000232163"/>
    </source>
</evidence>
<dbReference type="Proteomes" id="UP000232163">
    <property type="component" value="Unassembled WGS sequence"/>
</dbReference>
<dbReference type="AlphaFoldDB" id="A0A2N9W3G9"/>
<sequence length="170" mass="18598">MKMLAPCAAIVLGTVLATSPALSEPRNAVAVANFDFLDTSGEVRDQKAEHDRRLKELLDYLRQQLSGSGKLDIVDLPCQSSQCTATDPGFEKLSEQAKQAGAHFVIIGIVKKTSTLIGWIEYSVLNVVDQRAVCGELISYRDDTDESWRRAAKFSAGQILNRCKLAAQGR</sequence>
<comment type="caution">
    <text evidence="2">The sequence shown here is derived from an EMBL/GenBank/DDBJ whole genome shotgun (WGS) entry which is preliminary data.</text>
</comment>
<dbReference type="EMBL" id="MZMT01000003">
    <property type="protein sequence ID" value="PIO46287.1"/>
    <property type="molecule type" value="Genomic_DNA"/>
</dbReference>
<organism evidence="2 3">
    <name type="scientific">Phyllobacterium zundukense</name>
    <dbReference type="NCBI Taxonomy" id="1867719"/>
    <lineage>
        <taxon>Bacteria</taxon>
        <taxon>Pseudomonadati</taxon>
        <taxon>Pseudomonadota</taxon>
        <taxon>Alphaproteobacteria</taxon>
        <taxon>Hyphomicrobiales</taxon>
        <taxon>Phyllobacteriaceae</taxon>
        <taxon>Phyllobacterium</taxon>
    </lineage>
</organism>
<dbReference type="KEGG" id="pht:BLM14_11745"/>
<gene>
    <name evidence="2" type="ORF">B5P45_00310</name>
</gene>
<feature type="signal peptide" evidence="1">
    <location>
        <begin position="1"/>
        <end position="23"/>
    </location>
</feature>